<dbReference type="EMBL" id="SKCS01000208">
    <property type="protein sequence ID" value="TNN12847.1"/>
    <property type="molecule type" value="Genomic_DNA"/>
</dbReference>
<evidence type="ECO:0000313" key="1">
    <source>
        <dbReference type="EMBL" id="TNN12847.1"/>
    </source>
</evidence>
<proteinExistence type="predicted"/>
<dbReference type="OrthoDB" id="10021598at2759"/>
<name>A0A4Z2D8M2_SCHJA</name>
<dbReference type="AlphaFoldDB" id="A0A4Z2D8M2"/>
<comment type="caution">
    <text evidence="1">The sequence shown here is derived from an EMBL/GenBank/DDBJ whole genome shotgun (WGS) entry which is preliminary data.</text>
</comment>
<gene>
    <name evidence="1" type="ORF">EWB00_003351</name>
</gene>
<keyword evidence="2" id="KW-1185">Reference proteome</keyword>
<protein>
    <submittedName>
        <fullName evidence="1">Serine arginine repetitive matrix 1 isoform 2</fullName>
    </submittedName>
</protein>
<reference evidence="1 2" key="1">
    <citation type="submission" date="2019-03" db="EMBL/GenBank/DDBJ databases">
        <title>An improved genome assembly of the fluke Schistosoma japonicum.</title>
        <authorList>
            <person name="Hu W."/>
            <person name="Luo F."/>
            <person name="Yin M."/>
            <person name="Mo X."/>
            <person name="Sun C."/>
            <person name="Wu Q."/>
            <person name="Zhu B."/>
            <person name="Xiang M."/>
            <person name="Wang J."/>
            <person name="Wang Y."/>
            <person name="Zhang T."/>
            <person name="Xu B."/>
            <person name="Zheng H."/>
            <person name="Feng Z."/>
        </authorList>
    </citation>
    <scope>NUCLEOTIDE SEQUENCE [LARGE SCALE GENOMIC DNA]</scope>
    <source>
        <strain evidence="1">HuSjv2</strain>
        <tissue evidence="1">Worms</tissue>
    </source>
</reference>
<organism evidence="1 2">
    <name type="scientific">Schistosoma japonicum</name>
    <name type="common">Blood fluke</name>
    <dbReference type="NCBI Taxonomy" id="6182"/>
    <lineage>
        <taxon>Eukaryota</taxon>
        <taxon>Metazoa</taxon>
        <taxon>Spiralia</taxon>
        <taxon>Lophotrochozoa</taxon>
        <taxon>Platyhelminthes</taxon>
        <taxon>Trematoda</taxon>
        <taxon>Digenea</taxon>
        <taxon>Strigeidida</taxon>
        <taxon>Schistosomatoidea</taxon>
        <taxon>Schistosomatidae</taxon>
        <taxon>Schistosoma</taxon>
    </lineage>
</organism>
<dbReference type="PANTHER" id="PTHR36696:SF1">
    <property type="entry name" value="EF-HAND DOMAIN-CONTAINING PROTEIN"/>
    <property type="match status" value="1"/>
</dbReference>
<sequence>MAYILIALRPLTTIYSHRCPQIQLTSACYRTYSAKTESSKLGVAYTNLHIGVPKESFAGERRVSVTPHNDEYIRKSNACTTLETGLKSIVSFCRITLKACCSKCYNDCTTFCIYPRKEVYYDFHDTTSYDDGFWFSLPLDLRILENMSVVDYLRQYVHVSSRKNDLYQRIYNRWCHGCKFPIEKLNYAFEDIVPVQIPNGCYHLVLNLIHLKLEDYQTIDYETFCCLCIAAERFVLYKIIKDSNIPIPSKNILEMIEFQRLQCQYMQLNMNENIKHFLDLLLL</sequence>
<accession>A0A4Z2D8M2</accession>
<dbReference type="Proteomes" id="UP000311919">
    <property type="component" value="Unassembled WGS sequence"/>
</dbReference>
<dbReference type="PANTHER" id="PTHR36696">
    <property type="entry name" value="AGAP012002-PA"/>
    <property type="match status" value="1"/>
</dbReference>
<evidence type="ECO:0000313" key="2">
    <source>
        <dbReference type="Proteomes" id="UP000311919"/>
    </source>
</evidence>